<dbReference type="EMBL" id="CP089983">
    <property type="protein sequence ID" value="WXB08553.1"/>
    <property type="molecule type" value="Genomic_DNA"/>
</dbReference>
<name>A0ABZ2LCA4_9BACT</name>
<dbReference type="CDD" id="cd05233">
    <property type="entry name" value="SDR_c"/>
    <property type="match status" value="1"/>
</dbReference>
<dbReference type="PRINTS" id="PR00080">
    <property type="entry name" value="SDRFAMILY"/>
</dbReference>
<evidence type="ECO:0000313" key="2">
    <source>
        <dbReference type="EMBL" id="WXB08553.1"/>
    </source>
</evidence>
<dbReference type="Gene3D" id="3.40.50.720">
    <property type="entry name" value="NAD(P)-binding Rossmann-like Domain"/>
    <property type="match status" value="1"/>
</dbReference>
<protein>
    <submittedName>
        <fullName evidence="2">SDR family oxidoreductase</fullName>
    </submittedName>
</protein>
<dbReference type="PANTHER" id="PTHR42879">
    <property type="entry name" value="3-OXOACYL-(ACYL-CARRIER-PROTEIN) REDUCTASE"/>
    <property type="match status" value="1"/>
</dbReference>
<dbReference type="InterPro" id="IPR036291">
    <property type="entry name" value="NAD(P)-bd_dom_sf"/>
</dbReference>
<evidence type="ECO:0000313" key="3">
    <source>
        <dbReference type="Proteomes" id="UP001374803"/>
    </source>
</evidence>
<organism evidence="2 3">
    <name type="scientific">Pendulispora rubella</name>
    <dbReference type="NCBI Taxonomy" id="2741070"/>
    <lineage>
        <taxon>Bacteria</taxon>
        <taxon>Pseudomonadati</taxon>
        <taxon>Myxococcota</taxon>
        <taxon>Myxococcia</taxon>
        <taxon>Myxococcales</taxon>
        <taxon>Sorangiineae</taxon>
        <taxon>Pendulisporaceae</taxon>
        <taxon>Pendulispora</taxon>
    </lineage>
</organism>
<dbReference type="Pfam" id="PF13561">
    <property type="entry name" value="adh_short_C2"/>
    <property type="match status" value="1"/>
</dbReference>
<dbReference type="RefSeq" id="WP_394838224.1">
    <property type="nucleotide sequence ID" value="NZ_CP089929.1"/>
</dbReference>
<keyword evidence="3" id="KW-1185">Reference proteome</keyword>
<proteinExistence type="inferred from homology"/>
<accession>A0ABZ2LCA4</accession>
<dbReference type="SUPFAM" id="SSF51735">
    <property type="entry name" value="NAD(P)-binding Rossmann-fold domains"/>
    <property type="match status" value="1"/>
</dbReference>
<dbReference type="PRINTS" id="PR00081">
    <property type="entry name" value="GDHRDH"/>
</dbReference>
<sequence>MDLGLSERVALVTGSSQGIGRATAELFAREGARVAVTYRRYEDKAVAVARAIRAIGGEALVVPLDLASGESVRAAVDAVLAEWGRVDVLVNNAVEWGSRKPGDLPPFEDVPAAYWHDVFRSNSEGHFVAIQAVLPSMRKRRWGRIVNVSSGLALHGIPGSGFYSAAKSSLHGLTRALYRELAPDGILTNVVMAGATKTDHMQSVIPAAVMEHIAKNSPIGRLAEPEEVARAIVFIGSAANTMINGEIVLASGGHM</sequence>
<dbReference type="Proteomes" id="UP001374803">
    <property type="component" value="Chromosome"/>
</dbReference>
<dbReference type="PANTHER" id="PTHR42879:SF2">
    <property type="entry name" value="3-OXOACYL-[ACYL-CARRIER-PROTEIN] REDUCTASE FABG"/>
    <property type="match status" value="1"/>
</dbReference>
<dbReference type="InterPro" id="IPR050259">
    <property type="entry name" value="SDR"/>
</dbReference>
<dbReference type="InterPro" id="IPR002347">
    <property type="entry name" value="SDR_fam"/>
</dbReference>
<evidence type="ECO:0000256" key="1">
    <source>
        <dbReference type="ARBA" id="ARBA00006484"/>
    </source>
</evidence>
<gene>
    <name evidence="2" type="ORF">LVJ94_15060</name>
</gene>
<comment type="similarity">
    <text evidence="1">Belongs to the short-chain dehydrogenases/reductases (SDR) family.</text>
</comment>
<reference evidence="2" key="1">
    <citation type="submission" date="2021-12" db="EMBL/GenBank/DDBJ databases">
        <title>Discovery of the Pendulisporaceae a myxobacterial family with distinct sporulation behavior and unique specialized metabolism.</title>
        <authorList>
            <person name="Garcia R."/>
            <person name="Popoff A."/>
            <person name="Bader C.D."/>
            <person name="Loehr J."/>
            <person name="Walesch S."/>
            <person name="Walt C."/>
            <person name="Boldt J."/>
            <person name="Bunk B."/>
            <person name="Haeckl F.J.F.P.J."/>
            <person name="Gunesch A.P."/>
            <person name="Birkelbach J."/>
            <person name="Nuebel U."/>
            <person name="Pietschmann T."/>
            <person name="Bach T."/>
            <person name="Mueller R."/>
        </authorList>
    </citation>
    <scope>NUCLEOTIDE SEQUENCE</scope>
    <source>
        <strain evidence="2">MSr11367</strain>
    </source>
</reference>